<evidence type="ECO:0000313" key="10">
    <source>
        <dbReference type="Proteomes" id="UP000540412"/>
    </source>
</evidence>
<keyword evidence="1 6" id="KW-0645">Protease</keyword>
<dbReference type="Proteomes" id="UP000540412">
    <property type="component" value="Unassembled WGS sequence"/>
</dbReference>
<evidence type="ECO:0000256" key="2">
    <source>
        <dbReference type="ARBA" id="ARBA00022723"/>
    </source>
</evidence>
<accession>A0A7W9P9K0</accession>
<evidence type="ECO:0000256" key="4">
    <source>
        <dbReference type="ARBA" id="ARBA00022833"/>
    </source>
</evidence>
<evidence type="ECO:0000256" key="6">
    <source>
        <dbReference type="RuleBase" id="RU003983"/>
    </source>
</evidence>
<evidence type="ECO:0000256" key="5">
    <source>
        <dbReference type="ARBA" id="ARBA00023049"/>
    </source>
</evidence>
<evidence type="ECO:0000259" key="8">
    <source>
        <dbReference type="Pfam" id="PF01435"/>
    </source>
</evidence>
<dbReference type="GO" id="GO:0046872">
    <property type="term" value="F:metal ion binding"/>
    <property type="evidence" value="ECO:0007669"/>
    <property type="project" value="UniProtKB-KW"/>
</dbReference>
<name>A0A7W9P9K0_9NOCA</name>
<dbReference type="GO" id="GO:0004222">
    <property type="term" value="F:metalloendopeptidase activity"/>
    <property type="evidence" value="ECO:0007669"/>
    <property type="project" value="InterPro"/>
</dbReference>
<keyword evidence="10" id="KW-1185">Reference proteome</keyword>
<keyword evidence="5 6" id="KW-0482">Metalloprotease</keyword>
<keyword evidence="7" id="KW-1133">Transmembrane helix</keyword>
<evidence type="ECO:0000256" key="3">
    <source>
        <dbReference type="ARBA" id="ARBA00022801"/>
    </source>
</evidence>
<dbReference type="EMBL" id="JACHIT010000001">
    <property type="protein sequence ID" value="MBB5911698.1"/>
    <property type="molecule type" value="Genomic_DNA"/>
</dbReference>
<comment type="cofactor">
    <cofactor evidence="6">
        <name>Zn(2+)</name>
        <dbReference type="ChEBI" id="CHEBI:29105"/>
    </cofactor>
    <text evidence="6">Binds 1 zinc ion per subunit.</text>
</comment>
<dbReference type="AlphaFoldDB" id="A0A7W9P9K0"/>
<comment type="caution">
    <text evidence="9">The sequence shown here is derived from an EMBL/GenBank/DDBJ whole genome shotgun (WGS) entry which is preliminary data.</text>
</comment>
<keyword evidence="2" id="KW-0479">Metal-binding</keyword>
<dbReference type="Gene3D" id="3.30.2010.10">
    <property type="entry name" value="Metalloproteases ('zincins'), catalytic domain"/>
    <property type="match status" value="1"/>
</dbReference>
<keyword evidence="4 6" id="KW-0862">Zinc</keyword>
<feature type="domain" description="Peptidase M48" evidence="8">
    <location>
        <begin position="73"/>
        <end position="243"/>
    </location>
</feature>
<proteinExistence type="inferred from homology"/>
<dbReference type="InterPro" id="IPR001915">
    <property type="entry name" value="Peptidase_M48"/>
</dbReference>
<evidence type="ECO:0000256" key="1">
    <source>
        <dbReference type="ARBA" id="ARBA00022670"/>
    </source>
</evidence>
<dbReference type="RefSeq" id="WP_040749688.1">
    <property type="nucleotide sequence ID" value="NZ_JACHIT010000001.1"/>
</dbReference>
<gene>
    <name evidence="9" type="ORF">BJY24_000565</name>
</gene>
<keyword evidence="3 6" id="KW-0378">Hydrolase</keyword>
<keyword evidence="7" id="KW-0472">Membrane</keyword>
<comment type="similarity">
    <text evidence="6">Belongs to the peptidase M48 family.</text>
</comment>
<protein>
    <submittedName>
        <fullName evidence="9">Zn-dependent protease with chaperone function</fullName>
    </submittedName>
</protein>
<feature type="transmembrane region" description="Helical" evidence="7">
    <location>
        <begin position="35"/>
        <end position="51"/>
    </location>
</feature>
<evidence type="ECO:0000313" key="9">
    <source>
        <dbReference type="EMBL" id="MBB5911698.1"/>
    </source>
</evidence>
<dbReference type="GO" id="GO:0006508">
    <property type="term" value="P:proteolysis"/>
    <property type="evidence" value="ECO:0007669"/>
    <property type="project" value="UniProtKB-KW"/>
</dbReference>
<feature type="transmembrane region" description="Helical" evidence="7">
    <location>
        <begin position="184"/>
        <end position="208"/>
    </location>
</feature>
<reference evidence="9 10" key="1">
    <citation type="submission" date="2020-08" db="EMBL/GenBank/DDBJ databases">
        <title>Sequencing the genomes of 1000 actinobacteria strains.</title>
        <authorList>
            <person name="Klenk H.-P."/>
        </authorList>
    </citation>
    <scope>NUCLEOTIDE SEQUENCE [LARGE SCALE GENOMIC DNA]</scope>
    <source>
        <strain evidence="9 10">DSM 43582</strain>
    </source>
</reference>
<organism evidence="9 10">
    <name type="scientific">Nocardia transvalensis</name>
    <dbReference type="NCBI Taxonomy" id="37333"/>
    <lineage>
        <taxon>Bacteria</taxon>
        <taxon>Bacillati</taxon>
        <taxon>Actinomycetota</taxon>
        <taxon>Actinomycetes</taxon>
        <taxon>Mycobacteriales</taxon>
        <taxon>Nocardiaceae</taxon>
        <taxon>Nocardia</taxon>
    </lineage>
</organism>
<evidence type="ECO:0000256" key="7">
    <source>
        <dbReference type="SAM" id="Phobius"/>
    </source>
</evidence>
<sequence length="302" mass="33281">MLLLAALPSAALMTVLLYGLGMAMGFTVPAALPVAWFLVCAAWGALSFLSAERRWVLWLSGLRAPDGDEFPRLSAAWGNVARQAGVPVTAYSLWVRKADRGGALPDRMIAVTPEAVRWLGPRELEAVLGHELGCRLRGRAAFGQFVFRHFNAPVVWVERTLMSGLLVVGDFFAQRMPVRASRGFLLGWTTISRLLAACPIIAMLTVIIGLPAAVLLRLVPELAALILVSLARRTEYRADRRVVDWGYGPDLCVVLRYRHVPESWTPAPDPMSVSAVVPEISPDDRIGRMRDRLDELARSAYR</sequence>
<keyword evidence="7" id="KW-0812">Transmembrane</keyword>
<dbReference type="Pfam" id="PF01435">
    <property type="entry name" value="Peptidase_M48"/>
    <property type="match status" value="1"/>
</dbReference>